<dbReference type="RefSeq" id="WP_013826279.1">
    <property type="nucleotide sequence ID" value="NC_015574.1"/>
</dbReference>
<reference evidence="1 2" key="1">
    <citation type="journal article" date="2014" name="Int. J. Syst. Evol. Microbiol.">
        <title>Methanobacterium paludis sp. nov. and a novel strain of Methanobacterium lacus isolated from northern peatlands.</title>
        <authorList>
            <person name="Cadillo-Quiroz H."/>
            <person name="Brauer S.L."/>
            <person name="Goodson N."/>
            <person name="Yavitt J.B."/>
            <person name="Zinder S.H."/>
        </authorList>
    </citation>
    <scope>NUCLEOTIDE SEQUENCE [LARGE SCALE GENOMIC DNA]</scope>
    <source>
        <strain evidence="2">DSM 25820 / JCM 18151 / SWAN1</strain>
    </source>
</reference>
<dbReference type="PANTHER" id="PTHR43169">
    <property type="entry name" value="EXSB FAMILY PROTEIN"/>
    <property type="match status" value="1"/>
</dbReference>
<dbReference type="OrthoDB" id="85793at2157"/>
<dbReference type="KEGG" id="mew:MSWAN_1769"/>
<gene>
    <name evidence="1" type="ordered locus">MSWAN_1769</name>
</gene>
<dbReference type="GO" id="GO:0016740">
    <property type="term" value="F:transferase activity"/>
    <property type="evidence" value="ECO:0007669"/>
    <property type="project" value="UniProtKB-KW"/>
</dbReference>
<evidence type="ECO:0000313" key="2">
    <source>
        <dbReference type="Proteomes" id="UP000009231"/>
    </source>
</evidence>
<organism evidence="1 2">
    <name type="scientific">Methanobacterium paludis (strain DSM 25820 / JCM 18151 / SWAN1)</name>
    <dbReference type="NCBI Taxonomy" id="868131"/>
    <lineage>
        <taxon>Archaea</taxon>
        <taxon>Methanobacteriati</taxon>
        <taxon>Methanobacteriota</taxon>
        <taxon>Methanomada group</taxon>
        <taxon>Methanobacteria</taxon>
        <taxon>Methanobacteriales</taxon>
        <taxon>Methanobacteriaceae</taxon>
        <taxon>Methanobacterium</taxon>
    </lineage>
</organism>
<dbReference type="eggNOG" id="arCOG00045">
    <property type="taxonomic scope" value="Archaea"/>
</dbReference>
<dbReference type="Proteomes" id="UP000009231">
    <property type="component" value="Chromosome"/>
</dbReference>
<proteinExistence type="predicted"/>
<protein>
    <submittedName>
        <fullName evidence="1">tRNA methyl transferase-like protein</fullName>
    </submittedName>
</protein>
<keyword evidence="2" id="KW-1185">Reference proteome</keyword>
<dbReference type="InterPro" id="IPR052188">
    <property type="entry name" value="Ni-pincer_cofactor_biosynth"/>
</dbReference>
<dbReference type="SUPFAM" id="SSF52402">
    <property type="entry name" value="Adenine nucleotide alpha hydrolases-like"/>
    <property type="match status" value="1"/>
</dbReference>
<dbReference type="EMBL" id="CP002772">
    <property type="protein sequence ID" value="AEG18780.1"/>
    <property type="molecule type" value="Genomic_DNA"/>
</dbReference>
<dbReference type="PANTHER" id="PTHR43169:SF1">
    <property type="entry name" value="ATPASE, PP-LOOP SUPERFAMILY-RELATED"/>
    <property type="match status" value="1"/>
</dbReference>
<dbReference type="Gene3D" id="3.40.50.620">
    <property type="entry name" value="HUPs"/>
    <property type="match status" value="1"/>
</dbReference>
<sequence>MKREVDDIVQSLKKLLKPVVEDECTADDIDLNLWDEIGISLEKVIFDSENRNLVIITPDRPEKSAVIGKGGWVVGRLREELGVNSIHVEANSDILVRKYRMELASKRLAEILPSFNEDDKYPLENLQDLLNQRIENVYFANSLLKGILNDSEKPKKESQTHRAIVALSGGVDSSSSLIIAKILGFNPIAVTVNPGEIVLPKHFQKNVENLSKLLDVEHEYINVDMSSVIENALEGKIHPCGRCSGTIEEALMDHTKQLKISFLIFGDFLSTGAQSILFKEGVWRINMPAMLSATKGETKGLAGRYGIKSAGGYGCPLINEVHKRHAHMSRFSIQRVLRETRAGVLEPGEALGLIMRSI</sequence>
<accession>F6D3X8</accession>
<dbReference type="GeneID" id="10669279"/>
<evidence type="ECO:0000313" key="1">
    <source>
        <dbReference type="EMBL" id="AEG18780.1"/>
    </source>
</evidence>
<name>F6D3X8_METPW</name>
<dbReference type="AlphaFoldDB" id="F6D3X8"/>
<dbReference type="InterPro" id="IPR014729">
    <property type="entry name" value="Rossmann-like_a/b/a_fold"/>
</dbReference>
<dbReference type="HOGENOM" id="CLU_077587_0_0_2"/>